<proteinExistence type="inferred from homology"/>
<dbReference type="InterPro" id="IPR005946">
    <property type="entry name" value="Rib-P_diPkinase"/>
</dbReference>
<keyword evidence="1 2" id="KW-0545">Nucleotide biosynthesis</keyword>
<dbReference type="PANTHER" id="PTHR10210">
    <property type="entry name" value="RIBOSE-PHOSPHATE DIPHOSPHOKINASE FAMILY MEMBER"/>
    <property type="match status" value="1"/>
</dbReference>
<accession>A0ABY0A1W4</accession>
<feature type="domain" description="Phosphoribosyltransferase" evidence="3">
    <location>
        <begin position="157"/>
        <end position="267"/>
    </location>
</feature>
<name>A0ABY0A1W4_9BURK</name>
<dbReference type="Pfam" id="PF13793">
    <property type="entry name" value="Pribosyltran_N"/>
    <property type="match status" value="1"/>
</dbReference>
<dbReference type="InterPro" id="IPR029099">
    <property type="entry name" value="Pribosyltran_N"/>
</dbReference>
<evidence type="ECO:0000313" key="5">
    <source>
        <dbReference type="EMBL" id="RSZ32054.1"/>
    </source>
</evidence>
<dbReference type="EMBL" id="RXFQ01000014">
    <property type="protein sequence ID" value="RSZ32054.1"/>
    <property type="molecule type" value="Genomic_DNA"/>
</dbReference>
<dbReference type="SUPFAM" id="SSF53271">
    <property type="entry name" value="PRTase-like"/>
    <property type="match status" value="2"/>
</dbReference>
<evidence type="ECO:0000259" key="4">
    <source>
        <dbReference type="Pfam" id="PF13793"/>
    </source>
</evidence>
<protein>
    <submittedName>
        <fullName evidence="5">Ribose-phosphate pyrophosphokinase</fullName>
    </submittedName>
</protein>
<dbReference type="Proteomes" id="UP000271137">
    <property type="component" value="Unassembled WGS sequence"/>
</dbReference>
<dbReference type="Pfam" id="PF00156">
    <property type="entry name" value="Pribosyltran"/>
    <property type="match status" value="1"/>
</dbReference>
<dbReference type="SMART" id="SM01400">
    <property type="entry name" value="Pribosyltran_N"/>
    <property type="match status" value="1"/>
</dbReference>
<keyword evidence="6" id="KW-1185">Reference proteome</keyword>
<sequence>MHISEAKPLPRPVVVAMPGNEPLANELAALLSLKRGAATVRRFPDAESYVRIESPVGAGAALIVCTLDRPDDKLVPLLLLAAALREAGARSVGLVAPYLPYMRQDQRFQPGETVSAQHVGAWISQCVDWLVTVDPHLHRIADLSQVYSIPSRVVHAAGSVAQWIQAHVRDALLVGPDEESAQWVGAVAKDAHAPFVVLSKARRGDRDVEVSVPDLERWRSHTPVLVDDIVSTARTMIETVGHLRQAGLAAPVCVAIHPVFAQKAFEDLRAAGAGEIVSCDTIRHPSNRIPLAAAIAASLRTLLPERTARIGQRVRIP</sequence>
<comment type="caution">
    <text evidence="5">The sequence shown here is derived from an EMBL/GenBank/DDBJ whole genome shotgun (WGS) entry which is preliminary data.</text>
</comment>
<comment type="similarity">
    <text evidence="2">Belongs to the ribose-phosphate pyrophosphokinase family.</text>
</comment>
<evidence type="ECO:0000256" key="2">
    <source>
        <dbReference type="RuleBase" id="RU004324"/>
    </source>
</evidence>
<dbReference type="RefSeq" id="WP_125966217.1">
    <property type="nucleotide sequence ID" value="NZ_RXFQ01000014.1"/>
</dbReference>
<dbReference type="PANTHER" id="PTHR10210:SF41">
    <property type="entry name" value="RIBOSE-PHOSPHATE PYROPHOSPHOKINASE 1, CHLOROPLASTIC"/>
    <property type="match status" value="1"/>
</dbReference>
<dbReference type="NCBIfam" id="NF005537">
    <property type="entry name" value="PRK07199.1"/>
    <property type="match status" value="1"/>
</dbReference>
<dbReference type="InterPro" id="IPR029057">
    <property type="entry name" value="PRTase-like"/>
</dbReference>
<reference evidence="5 6" key="1">
    <citation type="submission" date="2018-12" db="EMBL/GenBank/DDBJ databases">
        <title>The genome sequences of strain 502.</title>
        <authorList>
            <person name="Gao J."/>
            <person name="Sun J."/>
        </authorList>
    </citation>
    <scope>NUCLEOTIDE SEQUENCE [LARGE SCALE GENOMIC DNA]</scope>
    <source>
        <strain evidence="5 6">502</strain>
    </source>
</reference>
<dbReference type="InterPro" id="IPR000836">
    <property type="entry name" value="PRTase_dom"/>
</dbReference>
<organism evidence="5 6">
    <name type="scientific">Variovorax beijingensis</name>
    <dbReference type="NCBI Taxonomy" id="2496117"/>
    <lineage>
        <taxon>Bacteria</taxon>
        <taxon>Pseudomonadati</taxon>
        <taxon>Pseudomonadota</taxon>
        <taxon>Betaproteobacteria</taxon>
        <taxon>Burkholderiales</taxon>
        <taxon>Comamonadaceae</taxon>
        <taxon>Variovorax</taxon>
    </lineage>
</organism>
<evidence type="ECO:0000313" key="6">
    <source>
        <dbReference type="Proteomes" id="UP000271137"/>
    </source>
</evidence>
<evidence type="ECO:0000256" key="1">
    <source>
        <dbReference type="ARBA" id="ARBA00022727"/>
    </source>
</evidence>
<dbReference type="CDD" id="cd06223">
    <property type="entry name" value="PRTases_typeI"/>
    <property type="match status" value="1"/>
</dbReference>
<evidence type="ECO:0000259" key="3">
    <source>
        <dbReference type="Pfam" id="PF00156"/>
    </source>
</evidence>
<feature type="domain" description="Ribose-phosphate pyrophosphokinase N-terminal" evidence="4">
    <location>
        <begin position="14"/>
        <end position="123"/>
    </location>
</feature>
<dbReference type="Gene3D" id="3.40.50.2020">
    <property type="match status" value="2"/>
</dbReference>
<gene>
    <name evidence="5" type="ORF">EJO66_22690</name>
</gene>
<dbReference type="NCBIfam" id="TIGR01251">
    <property type="entry name" value="ribP_PPkin"/>
    <property type="match status" value="1"/>
</dbReference>